<keyword evidence="2" id="KW-1185">Reference proteome</keyword>
<proteinExistence type="predicted"/>
<dbReference type="Gramene" id="Bo4g085090.1">
    <property type="protein sequence ID" value="Bo4g085090.1"/>
    <property type="gene ID" value="Bo4g085090"/>
</dbReference>
<accession>A0A0D3BV74</accession>
<dbReference type="Proteomes" id="UP000032141">
    <property type="component" value="Chromosome C4"/>
</dbReference>
<dbReference type="EnsemblPlants" id="Bo4g085090.1">
    <property type="protein sequence ID" value="Bo4g085090.1"/>
    <property type="gene ID" value="Bo4g085090"/>
</dbReference>
<dbReference type="HOGENOM" id="CLU_1047144_0_0_1"/>
<dbReference type="AlphaFoldDB" id="A0A0D3BV74"/>
<name>A0A0D3BV74_BRAOL</name>
<reference evidence="1" key="2">
    <citation type="submission" date="2015-03" db="UniProtKB">
        <authorList>
            <consortium name="EnsemblPlants"/>
        </authorList>
    </citation>
    <scope>IDENTIFICATION</scope>
</reference>
<organism evidence="1 2">
    <name type="scientific">Brassica oleracea var. oleracea</name>
    <dbReference type="NCBI Taxonomy" id="109376"/>
    <lineage>
        <taxon>Eukaryota</taxon>
        <taxon>Viridiplantae</taxon>
        <taxon>Streptophyta</taxon>
        <taxon>Embryophyta</taxon>
        <taxon>Tracheophyta</taxon>
        <taxon>Spermatophyta</taxon>
        <taxon>Magnoliopsida</taxon>
        <taxon>eudicotyledons</taxon>
        <taxon>Gunneridae</taxon>
        <taxon>Pentapetalae</taxon>
        <taxon>rosids</taxon>
        <taxon>malvids</taxon>
        <taxon>Brassicales</taxon>
        <taxon>Brassicaceae</taxon>
        <taxon>Brassiceae</taxon>
        <taxon>Brassica</taxon>
    </lineage>
</organism>
<sequence>MFRERNRELVSLHFLWRKVAAGFSIFSRTVAFTSITKEERDTKKVLIDFGLNLMKGCLRTPFGDQAERSSIERVEQEIKLHGRVRLGGSCEDGMKTARSFQLGHPPNWTGPARRMAIQLNNSDLVVDPARPSAELDWSISAIRRAGRVFDPARPSAELDWSSSADGRAGRVFDPVCPSAELDRSSSADGRAGRVFDPARPTAELEWSSSADGRAGRVVDLARPSVQLEWFRRDGRLVNPARPSAKLDWFRRAGLVQLGGWPSWSFG</sequence>
<reference evidence="1 2" key="1">
    <citation type="journal article" date="2014" name="Genome Biol.">
        <title>Transcriptome and methylome profiling reveals relics of genome dominance in the mesopolyploid Brassica oleracea.</title>
        <authorList>
            <person name="Parkin I.A."/>
            <person name="Koh C."/>
            <person name="Tang H."/>
            <person name="Robinson S.J."/>
            <person name="Kagale S."/>
            <person name="Clarke W.E."/>
            <person name="Town C.D."/>
            <person name="Nixon J."/>
            <person name="Krishnakumar V."/>
            <person name="Bidwell S.L."/>
            <person name="Denoeud F."/>
            <person name="Belcram H."/>
            <person name="Links M.G."/>
            <person name="Just J."/>
            <person name="Clarke C."/>
            <person name="Bender T."/>
            <person name="Huebert T."/>
            <person name="Mason A.S."/>
            <person name="Pires J.C."/>
            <person name="Barker G."/>
            <person name="Moore J."/>
            <person name="Walley P.G."/>
            <person name="Manoli S."/>
            <person name="Batley J."/>
            <person name="Edwards D."/>
            <person name="Nelson M.N."/>
            <person name="Wang X."/>
            <person name="Paterson A.H."/>
            <person name="King G."/>
            <person name="Bancroft I."/>
            <person name="Chalhoub B."/>
            <person name="Sharpe A.G."/>
        </authorList>
    </citation>
    <scope>NUCLEOTIDE SEQUENCE</scope>
    <source>
        <strain evidence="1 2">cv. TO1000</strain>
    </source>
</reference>
<evidence type="ECO:0000313" key="1">
    <source>
        <dbReference type="EnsemblPlants" id="Bo4g085090.1"/>
    </source>
</evidence>
<protein>
    <submittedName>
        <fullName evidence="1">Uncharacterized protein</fullName>
    </submittedName>
</protein>
<evidence type="ECO:0000313" key="2">
    <source>
        <dbReference type="Proteomes" id="UP000032141"/>
    </source>
</evidence>